<keyword evidence="2" id="KW-1185">Reference proteome</keyword>
<comment type="caution">
    <text evidence="1">The sequence shown here is derived from an EMBL/GenBank/DDBJ whole genome shotgun (WGS) entry which is preliminary data.</text>
</comment>
<proteinExistence type="predicted"/>
<sequence>MNRFWNMLNGFISMVRANWKTALSITFVLIAVMDTFVTSISTIAATFLGLAALPWLLGLFEKVTLPGGIELDLKKIEEKLNANPSEVHDEDRDAFKYLQTDDPNLAMAALRIEIERRLRKIASARNLVTTGERNGITQLLRVLGDNGVVGHNVSSLILDMLPTLNAAAHGANLPSSSDEWVLSNGPKLLSLLDEKL</sequence>
<protein>
    <submittedName>
        <fullName evidence="1">Uncharacterized protein</fullName>
    </submittedName>
</protein>
<gene>
    <name evidence="1" type="ORF">CLV80_102231</name>
</gene>
<evidence type="ECO:0000313" key="2">
    <source>
        <dbReference type="Proteomes" id="UP000238007"/>
    </source>
</evidence>
<organism evidence="1 2">
    <name type="scientific">Yoonia maritima</name>
    <dbReference type="NCBI Taxonomy" id="1435347"/>
    <lineage>
        <taxon>Bacteria</taxon>
        <taxon>Pseudomonadati</taxon>
        <taxon>Pseudomonadota</taxon>
        <taxon>Alphaproteobacteria</taxon>
        <taxon>Rhodobacterales</taxon>
        <taxon>Paracoccaceae</taxon>
        <taxon>Yoonia</taxon>
    </lineage>
</organism>
<dbReference type="EMBL" id="PVTP01000002">
    <property type="protein sequence ID" value="PRY79586.1"/>
    <property type="molecule type" value="Genomic_DNA"/>
</dbReference>
<name>A0A2T0W361_9RHOB</name>
<evidence type="ECO:0000313" key="1">
    <source>
        <dbReference type="EMBL" id="PRY79586.1"/>
    </source>
</evidence>
<accession>A0A2T0W361</accession>
<dbReference type="Proteomes" id="UP000238007">
    <property type="component" value="Unassembled WGS sequence"/>
</dbReference>
<reference evidence="1 2" key="1">
    <citation type="submission" date="2018-03" db="EMBL/GenBank/DDBJ databases">
        <title>Genomic Encyclopedia of Archaeal and Bacterial Type Strains, Phase II (KMG-II): from individual species to whole genera.</title>
        <authorList>
            <person name="Goeker M."/>
        </authorList>
    </citation>
    <scope>NUCLEOTIDE SEQUENCE [LARGE SCALE GENOMIC DNA]</scope>
    <source>
        <strain evidence="1 2">DSM 101533</strain>
    </source>
</reference>
<dbReference type="AlphaFoldDB" id="A0A2T0W361"/>